<keyword evidence="2" id="KW-0472">Membrane</keyword>
<dbReference type="RefSeq" id="WP_208257759.1">
    <property type="nucleotide sequence ID" value="NZ_JAGEOJ010000009.1"/>
</dbReference>
<evidence type="ECO:0000256" key="1">
    <source>
        <dbReference type="SAM" id="MobiDB-lite"/>
    </source>
</evidence>
<keyword evidence="2" id="KW-1133">Transmembrane helix</keyword>
<protein>
    <recommendedName>
        <fullName evidence="5">Cellulose synthase</fullName>
    </recommendedName>
</protein>
<dbReference type="AlphaFoldDB" id="A0A939PGW0"/>
<dbReference type="Proteomes" id="UP000669179">
    <property type="component" value="Unassembled WGS sequence"/>
</dbReference>
<dbReference type="EMBL" id="JAGEOJ010000009">
    <property type="protein sequence ID" value="MBO2449868.1"/>
    <property type="molecule type" value="Genomic_DNA"/>
</dbReference>
<evidence type="ECO:0000313" key="3">
    <source>
        <dbReference type="EMBL" id="MBO2449868.1"/>
    </source>
</evidence>
<feature type="transmembrane region" description="Helical" evidence="2">
    <location>
        <begin position="58"/>
        <end position="75"/>
    </location>
</feature>
<feature type="region of interest" description="Disordered" evidence="1">
    <location>
        <begin position="86"/>
        <end position="123"/>
    </location>
</feature>
<comment type="caution">
    <text evidence="3">The sequence shown here is derived from an EMBL/GenBank/DDBJ whole genome shotgun (WGS) entry which is preliminary data.</text>
</comment>
<feature type="compositionally biased region" description="Basic residues" evidence="1">
    <location>
        <begin position="97"/>
        <end position="109"/>
    </location>
</feature>
<sequence>MIDLISYAVTALGLFISWGVYRRRGAASGMRGAALSLVPAAAAMTGVTKFITDLAFSPVKWAGVILAGVAVMLYLTSGVMLSRRAGADGEVPEGKRAKQAKAPKGGRPKRAVEKGGASAGMDPDLADIEEILRNRGIK</sequence>
<organism evidence="3 4">
    <name type="scientific">Actinomadura barringtoniae</name>
    <dbReference type="NCBI Taxonomy" id="1427535"/>
    <lineage>
        <taxon>Bacteria</taxon>
        <taxon>Bacillati</taxon>
        <taxon>Actinomycetota</taxon>
        <taxon>Actinomycetes</taxon>
        <taxon>Streptosporangiales</taxon>
        <taxon>Thermomonosporaceae</taxon>
        <taxon>Actinomadura</taxon>
    </lineage>
</organism>
<keyword evidence="4" id="KW-1185">Reference proteome</keyword>
<feature type="transmembrane region" description="Helical" evidence="2">
    <location>
        <begin position="33"/>
        <end position="52"/>
    </location>
</feature>
<name>A0A939PGW0_9ACTN</name>
<keyword evidence="2" id="KW-0812">Transmembrane</keyword>
<gene>
    <name evidence="3" type="ORF">J4573_22390</name>
</gene>
<evidence type="ECO:0000313" key="4">
    <source>
        <dbReference type="Proteomes" id="UP000669179"/>
    </source>
</evidence>
<proteinExistence type="predicted"/>
<evidence type="ECO:0008006" key="5">
    <source>
        <dbReference type="Google" id="ProtNLM"/>
    </source>
</evidence>
<accession>A0A939PGW0</accession>
<feature type="transmembrane region" description="Helical" evidence="2">
    <location>
        <begin position="6"/>
        <end position="21"/>
    </location>
</feature>
<reference evidence="3" key="1">
    <citation type="submission" date="2021-03" db="EMBL/GenBank/DDBJ databases">
        <authorList>
            <person name="Kanchanasin P."/>
            <person name="Saeng-In P."/>
            <person name="Phongsopitanun W."/>
            <person name="Yuki M."/>
            <person name="Kudo T."/>
            <person name="Ohkuma M."/>
            <person name="Tanasupawat S."/>
        </authorList>
    </citation>
    <scope>NUCLEOTIDE SEQUENCE</scope>
    <source>
        <strain evidence="3">GKU 128</strain>
    </source>
</reference>
<evidence type="ECO:0000256" key="2">
    <source>
        <dbReference type="SAM" id="Phobius"/>
    </source>
</evidence>